<dbReference type="InterPro" id="IPR029058">
    <property type="entry name" value="AB_hydrolase_fold"/>
</dbReference>
<keyword evidence="2 4" id="KW-0378">Hydrolase</keyword>
<evidence type="ECO:0000313" key="4">
    <source>
        <dbReference type="EMBL" id="MFD1737360.1"/>
    </source>
</evidence>
<protein>
    <submittedName>
        <fullName evidence="4">Alpha/beta hydrolase</fullName>
    </submittedName>
</protein>
<organism evidence="4 5">
    <name type="scientific">Bacillus salitolerans</name>
    <dbReference type="NCBI Taxonomy" id="1437434"/>
    <lineage>
        <taxon>Bacteria</taxon>
        <taxon>Bacillati</taxon>
        <taxon>Bacillota</taxon>
        <taxon>Bacilli</taxon>
        <taxon>Bacillales</taxon>
        <taxon>Bacillaceae</taxon>
        <taxon>Bacillus</taxon>
    </lineage>
</organism>
<dbReference type="RefSeq" id="WP_377928570.1">
    <property type="nucleotide sequence ID" value="NZ_JBHUEM010000020.1"/>
</dbReference>
<dbReference type="InterPro" id="IPR050300">
    <property type="entry name" value="GDXG_lipolytic_enzyme"/>
</dbReference>
<dbReference type="Proteomes" id="UP001597214">
    <property type="component" value="Unassembled WGS sequence"/>
</dbReference>
<dbReference type="GO" id="GO:0016787">
    <property type="term" value="F:hydrolase activity"/>
    <property type="evidence" value="ECO:0007669"/>
    <property type="project" value="UniProtKB-KW"/>
</dbReference>
<evidence type="ECO:0000259" key="3">
    <source>
        <dbReference type="Pfam" id="PF07859"/>
    </source>
</evidence>
<dbReference type="InterPro" id="IPR013094">
    <property type="entry name" value="AB_hydrolase_3"/>
</dbReference>
<name>A0ABW4LQA7_9BACI</name>
<dbReference type="PANTHER" id="PTHR48081:SF8">
    <property type="entry name" value="ALPHA_BETA HYDROLASE FOLD-3 DOMAIN-CONTAINING PROTEIN-RELATED"/>
    <property type="match status" value="1"/>
</dbReference>
<evidence type="ECO:0000313" key="5">
    <source>
        <dbReference type="Proteomes" id="UP001597214"/>
    </source>
</evidence>
<dbReference type="InterPro" id="IPR002168">
    <property type="entry name" value="Lipase_GDXG_HIS_AS"/>
</dbReference>
<comment type="similarity">
    <text evidence="1">Belongs to the 'GDXG' lipolytic enzyme family.</text>
</comment>
<feature type="domain" description="Alpha/beta hydrolase fold-3" evidence="3">
    <location>
        <begin position="80"/>
        <end position="287"/>
    </location>
</feature>
<dbReference type="PANTHER" id="PTHR48081">
    <property type="entry name" value="AB HYDROLASE SUPERFAMILY PROTEIN C4A8.06C"/>
    <property type="match status" value="1"/>
</dbReference>
<proteinExistence type="inferred from homology"/>
<dbReference type="Pfam" id="PF07859">
    <property type="entry name" value="Abhydrolase_3"/>
    <property type="match status" value="1"/>
</dbReference>
<comment type="caution">
    <text evidence="4">The sequence shown here is derived from an EMBL/GenBank/DDBJ whole genome shotgun (WGS) entry which is preliminary data.</text>
</comment>
<reference evidence="5" key="1">
    <citation type="journal article" date="2019" name="Int. J. Syst. Evol. Microbiol.">
        <title>The Global Catalogue of Microorganisms (GCM) 10K type strain sequencing project: providing services to taxonomists for standard genome sequencing and annotation.</title>
        <authorList>
            <consortium name="The Broad Institute Genomics Platform"/>
            <consortium name="The Broad Institute Genome Sequencing Center for Infectious Disease"/>
            <person name="Wu L."/>
            <person name="Ma J."/>
        </authorList>
    </citation>
    <scope>NUCLEOTIDE SEQUENCE [LARGE SCALE GENOMIC DNA]</scope>
    <source>
        <strain evidence="5">CCUG 49339</strain>
    </source>
</reference>
<dbReference type="EMBL" id="JBHUEM010000020">
    <property type="protein sequence ID" value="MFD1737360.1"/>
    <property type="molecule type" value="Genomic_DNA"/>
</dbReference>
<accession>A0ABW4LQA7</accession>
<evidence type="ECO:0000256" key="2">
    <source>
        <dbReference type="ARBA" id="ARBA00022801"/>
    </source>
</evidence>
<gene>
    <name evidence="4" type="ORF">ACFSCX_12420</name>
</gene>
<dbReference type="SUPFAM" id="SSF53474">
    <property type="entry name" value="alpha/beta-Hydrolases"/>
    <property type="match status" value="1"/>
</dbReference>
<dbReference type="Gene3D" id="3.40.50.1820">
    <property type="entry name" value="alpha/beta hydrolase"/>
    <property type="match status" value="1"/>
</dbReference>
<sequence length="320" mass="35710">MSLHPQVVSLLKMFEARGLPPIEKLPLSEARAAFEKSSQLLSKPEHIVPTENRMINGYEQEIGIRVYTPETETDRKLPAMVYFHGGGWVIGNINTHDSLCHSLAYLSNCIVIAVDYSLAPESKFPVAVEDAYLATKWVHDHALELGIDKQQIAVGGDSAGGNLAAVVTYLAQQRKELSVNYQLLLYPSTSFDYTESYERYGEGYHLTKSTMNWFREQYVSSVDDLLNPLAAPMLFPENETSKLPSTFILTAEYDPLCDGGEAFAQKLITAGVEVNYVCYPGMIHGFLGMTEFVDDAKKAVQEIAKNIKAHFEKQTVDQQN</sequence>
<evidence type="ECO:0000256" key="1">
    <source>
        <dbReference type="ARBA" id="ARBA00010515"/>
    </source>
</evidence>
<keyword evidence="5" id="KW-1185">Reference proteome</keyword>
<dbReference type="PROSITE" id="PS01173">
    <property type="entry name" value="LIPASE_GDXG_HIS"/>
    <property type="match status" value="1"/>
</dbReference>